<dbReference type="Proteomes" id="UP000440820">
    <property type="component" value="Chromosome"/>
</dbReference>
<dbReference type="EMBL" id="CP047044">
    <property type="protein sequence ID" value="QHA18547.1"/>
    <property type="molecule type" value="Genomic_DNA"/>
</dbReference>
<keyword evidence="2" id="KW-1133">Transmembrane helix</keyword>
<keyword evidence="2" id="KW-0472">Membrane</keyword>
<evidence type="ECO:0000256" key="1">
    <source>
        <dbReference type="SAM" id="MobiDB-lite"/>
    </source>
</evidence>
<accession>A0ABX6G9K3</accession>
<dbReference type="RefSeq" id="WP_327914920.1">
    <property type="nucleotide sequence ID" value="NZ_JARMKU010000008.1"/>
</dbReference>
<evidence type="ECO:0000256" key="2">
    <source>
        <dbReference type="SAM" id="Phobius"/>
    </source>
</evidence>
<feature type="region of interest" description="Disordered" evidence="1">
    <location>
        <begin position="163"/>
        <end position="211"/>
    </location>
</feature>
<keyword evidence="4" id="KW-1185">Reference proteome</keyword>
<name>A0ABX6G9K3_9BACI</name>
<evidence type="ECO:0000313" key="4">
    <source>
        <dbReference type="Proteomes" id="UP000440820"/>
    </source>
</evidence>
<evidence type="ECO:0000313" key="3">
    <source>
        <dbReference type="EMBL" id="QHA18547.1"/>
    </source>
</evidence>
<reference evidence="3 4" key="1">
    <citation type="submission" date="2019-12" db="EMBL/GenBank/DDBJ databases">
        <title>Bacillus toyonensis BV-17 genome.</title>
        <authorList>
            <person name="Chen J."/>
        </authorList>
    </citation>
    <scope>NUCLEOTIDE SEQUENCE [LARGE SCALE GENOMIC DNA]</scope>
    <source>
        <strain evidence="3 4">BV-17</strain>
    </source>
</reference>
<feature type="transmembrane region" description="Helical" evidence="2">
    <location>
        <begin position="113"/>
        <end position="134"/>
    </location>
</feature>
<proteinExistence type="predicted"/>
<organism evidence="3 4">
    <name type="scientific">Bacillus toyonensis</name>
    <dbReference type="NCBI Taxonomy" id="155322"/>
    <lineage>
        <taxon>Bacteria</taxon>
        <taxon>Bacillati</taxon>
        <taxon>Bacillota</taxon>
        <taxon>Bacilli</taxon>
        <taxon>Bacillales</taxon>
        <taxon>Bacillaceae</taxon>
        <taxon>Bacillus</taxon>
        <taxon>Bacillus cereus group</taxon>
    </lineage>
</organism>
<sequence length="244" mass="29654">MSKFTQQDQEDFKKNLLYKKDKKFVEFIVDSYVHTKEFSNDTDSLSNKDKLMELEKNDLKYVKARIESLSEYHDPLKMDSMILPAVTVLFSVLATGFFVNAKMINGSTNSMQISGFTVTGFWIFTIITFILFVLRPGKKKHSKIIFFSKLVDICIEEKEQKKEQEEKRREQKEKEQEEQEKRREQKEKEQEEQEKRREQREKEEKEKQRKESDYKLVRLYLEKLVMQEEMKEVKRSRRKRYKKR</sequence>
<protein>
    <submittedName>
        <fullName evidence="3">Uncharacterized protein</fullName>
    </submittedName>
</protein>
<gene>
    <name evidence="3" type="ORF">GPA05_16540</name>
</gene>
<feature type="transmembrane region" description="Helical" evidence="2">
    <location>
        <begin position="81"/>
        <end position="101"/>
    </location>
</feature>
<keyword evidence="2" id="KW-0812">Transmembrane</keyword>